<keyword evidence="5" id="KW-0238">DNA-binding</keyword>
<feature type="compositionally biased region" description="Basic and acidic residues" evidence="6">
    <location>
        <begin position="1156"/>
        <end position="1181"/>
    </location>
</feature>
<feature type="compositionally biased region" description="Basic and acidic residues" evidence="6">
    <location>
        <begin position="1624"/>
        <end position="1675"/>
    </location>
</feature>
<feature type="compositionally biased region" description="Basic and acidic residues" evidence="6">
    <location>
        <begin position="2070"/>
        <end position="2084"/>
    </location>
</feature>
<feature type="compositionally biased region" description="Basic and acidic residues" evidence="6">
    <location>
        <begin position="1849"/>
        <end position="1876"/>
    </location>
</feature>
<dbReference type="InterPro" id="IPR025295">
    <property type="entry name" value="eCIS_core_dom"/>
</dbReference>
<keyword evidence="9" id="KW-1185">Reference proteome</keyword>
<feature type="compositionally biased region" description="Basic and acidic residues" evidence="6">
    <location>
        <begin position="1057"/>
        <end position="1076"/>
    </location>
</feature>
<accession>A0A0B5F467</accession>
<feature type="compositionally biased region" description="Basic and acidic residues" evidence="6">
    <location>
        <begin position="501"/>
        <end position="515"/>
    </location>
</feature>
<feature type="domain" description="eCIS core" evidence="7">
    <location>
        <begin position="45"/>
        <end position="121"/>
    </location>
</feature>
<dbReference type="GO" id="GO:0003677">
    <property type="term" value="F:DNA binding"/>
    <property type="evidence" value="ECO:0007669"/>
    <property type="project" value="UniProtKB-KW"/>
</dbReference>
<evidence type="ECO:0000313" key="8">
    <source>
        <dbReference type="EMBL" id="AJE85097.1"/>
    </source>
</evidence>
<feature type="compositionally biased region" description="Low complexity" evidence="6">
    <location>
        <begin position="813"/>
        <end position="844"/>
    </location>
</feature>
<dbReference type="KEGG" id="sals:SLNWT_4721"/>
<feature type="compositionally biased region" description="Basic and acidic residues" evidence="6">
    <location>
        <begin position="418"/>
        <end position="441"/>
    </location>
</feature>
<dbReference type="PANTHER" id="PTHR45797">
    <property type="entry name" value="RAD54-LIKE"/>
    <property type="match status" value="1"/>
</dbReference>
<feature type="region of interest" description="Disordered" evidence="6">
    <location>
        <begin position="289"/>
        <end position="1276"/>
    </location>
</feature>
<evidence type="ECO:0000259" key="7">
    <source>
        <dbReference type="Pfam" id="PF13699"/>
    </source>
</evidence>
<feature type="compositionally biased region" description="Acidic residues" evidence="6">
    <location>
        <begin position="599"/>
        <end position="613"/>
    </location>
</feature>
<feature type="compositionally biased region" description="Basic and acidic residues" evidence="6">
    <location>
        <begin position="1687"/>
        <end position="1734"/>
    </location>
</feature>
<dbReference type="GO" id="GO:0005524">
    <property type="term" value="F:ATP binding"/>
    <property type="evidence" value="ECO:0007669"/>
    <property type="project" value="UniProtKB-KW"/>
</dbReference>
<dbReference type="GO" id="GO:0016887">
    <property type="term" value="F:ATP hydrolysis activity"/>
    <property type="evidence" value="ECO:0007669"/>
    <property type="project" value="InterPro"/>
</dbReference>
<feature type="compositionally biased region" description="Basic and acidic residues" evidence="6">
    <location>
        <begin position="1002"/>
        <end position="1018"/>
    </location>
</feature>
<organism evidence="8 9">
    <name type="scientific">Streptomyces albus (strain ATCC 21838 / DSM 41398 / FERM P-419 / JCM 4703 / NBRC 107858)</name>
    <dbReference type="NCBI Taxonomy" id="1081613"/>
    <lineage>
        <taxon>Bacteria</taxon>
        <taxon>Bacillati</taxon>
        <taxon>Actinomycetota</taxon>
        <taxon>Actinomycetes</taxon>
        <taxon>Kitasatosporales</taxon>
        <taxon>Streptomycetaceae</taxon>
        <taxon>Streptomyces</taxon>
    </lineage>
</organism>
<feature type="compositionally biased region" description="Gly residues" evidence="6">
    <location>
        <begin position="688"/>
        <end position="713"/>
    </location>
</feature>
<feature type="region of interest" description="Disordered" evidence="6">
    <location>
        <begin position="1"/>
        <end position="52"/>
    </location>
</feature>
<feature type="compositionally biased region" description="Gly residues" evidence="6">
    <location>
        <begin position="793"/>
        <end position="812"/>
    </location>
</feature>
<keyword evidence="3" id="KW-0347">Helicase</keyword>
<proteinExistence type="inferred from homology"/>
<gene>
    <name evidence="8" type="ORF">SLNWT_4721</name>
</gene>
<dbReference type="PANTHER" id="PTHR45797:SF1">
    <property type="entry name" value="HELICASE ARIP4"/>
    <property type="match status" value="1"/>
</dbReference>
<keyword evidence="4" id="KW-0067">ATP-binding</keyword>
<evidence type="ECO:0000256" key="4">
    <source>
        <dbReference type="ARBA" id="ARBA00022840"/>
    </source>
</evidence>
<feature type="compositionally biased region" description="Gly residues" evidence="6">
    <location>
        <begin position="378"/>
        <end position="393"/>
    </location>
</feature>
<evidence type="ECO:0000256" key="2">
    <source>
        <dbReference type="ARBA" id="ARBA00022741"/>
    </source>
</evidence>
<evidence type="ECO:0000313" key="9">
    <source>
        <dbReference type="Proteomes" id="UP000031523"/>
    </source>
</evidence>
<feature type="compositionally biased region" description="Basic and acidic residues" evidence="6">
    <location>
        <begin position="2099"/>
        <end position="2108"/>
    </location>
</feature>
<feature type="compositionally biased region" description="Low complexity" evidence="6">
    <location>
        <begin position="860"/>
        <end position="885"/>
    </location>
</feature>
<keyword evidence="3" id="KW-0378">Hydrolase</keyword>
<feature type="compositionally biased region" description="Basic and acidic residues" evidence="6">
    <location>
        <begin position="477"/>
        <end position="488"/>
    </location>
</feature>
<feature type="compositionally biased region" description="Basic residues" evidence="6">
    <location>
        <begin position="2085"/>
        <end position="2098"/>
    </location>
</feature>
<feature type="compositionally biased region" description="Basic and acidic residues" evidence="6">
    <location>
        <begin position="718"/>
        <end position="744"/>
    </location>
</feature>
<feature type="region of interest" description="Disordered" evidence="6">
    <location>
        <begin position="2146"/>
        <end position="2168"/>
    </location>
</feature>
<feature type="compositionally biased region" description="Basic and acidic residues" evidence="6">
    <location>
        <begin position="1189"/>
        <end position="1276"/>
    </location>
</feature>
<feature type="compositionally biased region" description="Basic and acidic residues" evidence="6">
    <location>
        <begin position="1744"/>
        <end position="1839"/>
    </location>
</feature>
<feature type="compositionally biased region" description="Basic and acidic residues" evidence="6">
    <location>
        <begin position="289"/>
        <end position="319"/>
    </location>
</feature>
<dbReference type="Pfam" id="PF13699">
    <property type="entry name" value="eCIS_core"/>
    <property type="match status" value="1"/>
</dbReference>
<evidence type="ECO:0000256" key="3">
    <source>
        <dbReference type="ARBA" id="ARBA00022806"/>
    </source>
</evidence>
<feature type="compositionally biased region" description="Low complexity" evidence="6">
    <location>
        <begin position="1"/>
        <end position="16"/>
    </location>
</feature>
<feature type="compositionally biased region" description="Basic and acidic residues" evidence="6">
    <location>
        <begin position="2029"/>
        <end position="2052"/>
    </location>
</feature>
<dbReference type="EMBL" id="CP010519">
    <property type="protein sequence ID" value="AJE85097.1"/>
    <property type="molecule type" value="Genomic_DNA"/>
</dbReference>
<feature type="compositionally biased region" description="Low complexity" evidence="6">
    <location>
        <begin position="614"/>
        <end position="626"/>
    </location>
</feature>
<dbReference type="GO" id="GO:0004386">
    <property type="term" value="F:helicase activity"/>
    <property type="evidence" value="ECO:0007669"/>
    <property type="project" value="UniProtKB-KW"/>
</dbReference>
<keyword evidence="2" id="KW-0547">Nucleotide-binding</keyword>
<feature type="region of interest" description="Disordered" evidence="6">
    <location>
        <begin position="1624"/>
        <end position="1876"/>
    </location>
</feature>
<feature type="region of interest" description="Disordered" evidence="6">
    <location>
        <begin position="149"/>
        <end position="171"/>
    </location>
</feature>
<evidence type="ECO:0000256" key="1">
    <source>
        <dbReference type="ARBA" id="ARBA00007025"/>
    </source>
</evidence>
<feature type="compositionally biased region" description="Basic and acidic residues" evidence="6">
    <location>
        <begin position="326"/>
        <end position="346"/>
    </location>
</feature>
<reference evidence="8 9" key="1">
    <citation type="submission" date="2015-01" db="EMBL/GenBank/DDBJ databases">
        <title>Enhanced salinomycin production by adjusting the supply of polyketide extender units in Streptomyce albus DSM 41398.</title>
        <authorList>
            <person name="Lu C."/>
        </authorList>
    </citation>
    <scope>NUCLEOTIDE SEQUENCE [LARGE SCALE GENOMIC DNA]</scope>
    <source>
        <strain evidence="9">ATCC 21838 / DSM 41398 / FERM P-419 / JCM 4703 / NBRC 107858</strain>
    </source>
</reference>
<name>A0A0B5F467_STRA4</name>
<protein>
    <recommendedName>
        <fullName evidence="7">eCIS core domain-containing protein</fullName>
    </recommendedName>
</protein>
<comment type="similarity">
    <text evidence="1">Belongs to the SNF2/RAD54 helicase family.</text>
</comment>
<feature type="compositionally biased region" description="Basic and acidic residues" evidence="6">
    <location>
        <begin position="673"/>
        <end position="687"/>
    </location>
</feature>
<evidence type="ECO:0000256" key="5">
    <source>
        <dbReference type="ARBA" id="ARBA00023125"/>
    </source>
</evidence>
<sequence>MSTAAHRSQEAQSAAAAERRRKRRERGAKNRAQEPKNIVSGAGQPLDPGVRRELEEQLGHDLGRVRLHTDRESGQLTGLLGADAVAVGQDILFREGAFQPGTQEGRRLLAHELLHTVQNPHGSGALQAGRDPGAVSLPQQAIEREAEAAARELTSEGPAATAPPRVEEGRSTPGWLRFTRVDADRNRLEQLDPATLVDRLANAVVRTLHGDPEDRSKRARMQLGMLPEELQEQVYERLENRLLSTELARLVDLVDGTDAEELHDADGPEQNPLGAPFTEPDAVAELLRDRESGQREEEREREREERPAEAPAPEGRERPAQPGESAKPRPVEGKEPPEGPDRDQERPPGGGREETEEPGGGNHAPNPGQQEGGRDPEGPGGEGPGTEGPGIEAGSGESAQDSGGSAGKDAAGEESAEADEKSGAAEEKKDAESRDGGKEEDAGGGEQEEAPAASKEESAAKNRPGMADALVESQKIPAEDEKKPEDKQPGSPLLNGQPALDAEKRSKLEGQRTQDLEPEEAQPGPAQGGDSEVEVGGGEKSAWDTKLQPEDFLPEQDLDVSGVPTADKLDPSAPGAEPAVPSFPAPPPTKAEQVQAERDAEDAEEEAGPEAEEAAAGPALPEASPETEGSPEAGLGLNAVDLASGPRPGSGLPGAPPKTGEDGTAEPAAARAAEQEAKGRKDAEEGRGGATSGGKDGARGKGGQEAGGAGSAGGRAAASEEKKDAQGKPAESKEGSRDTEKGTGKEAGAGSGEQDKASPEEQNGTTDDDRTPPAGRDSQTTGGSNADVPGQSSGSGNGGSETGGSATGGSAPGGSATSGSATSGSGSGGSDASSGTPDSAASGSPKSAPEPGKKTAGPVSNANSSAPKAAAAAPRSGAAATSRPKPGGKPAGKGSAPRRGGGGGAKGAPARAKKDSAAAPNLSQVAPEAGLSQAAKLKPHRAMEAMGGISASVDRTVGDEHRQLSAAPPSMTRPAGSPQTLSGKPRTDAPAAYNQDAVQKSEAPKAEEAKIEGAKLPDENFDPGAGGDGEDLGAVSTEDPSIARAETGTAPGVEMRGAAEETAKAQDEAVDAKTRETLATGRQDAARAMGEDQIYPDVPKTVLKSKVPGPRGRGGGGAKTSVSTGAVPVEAVSEVAEHEKGPELQQAFAQGQKDMGGAKEKKDGEFRDTQNKHRQQVDKEISTNSEQQSGEREKAMAEVLGERQKWRTEQDAEVKKLGEKKSEKHEKARKEVEEKEEETDKKAAKEKEESDRKIREENRKAKEDAEKKKREEEKKKDDAPAWKKVLDFIVDLFNDLVDAIVDLVKKAFDAVTGFIKDFAEKVGGWINDARKWITDKVKDFVDAVVDFVKTAVQAVVDLAKKIGQAIVDFVEAAIDFVQKLATALMEVVGDLLDALGKALSAALDFLGKALSAVVDAVVSGIKAVLDFAKNLLAALGDWMEIAADFLADPGGWLSGAKNSAEDGAKNHLFHEVSSAVKQWFKEKIEEILGVPKAVIDKLVKGGMSLDDMVKEAWEAVEPQLPLIIGELVMTKVVAKLIPGAGWALAVIDAIRTAWGALSAILSSLQAVLAWLKAVRQGGAGLLFAKAVAAGVVALLEVLYQALLSGIGKYVAKVGNRLKGVAAKMGKDKNGKDDKPGGDKNTSGDDPKDKGKDKEDKGKEGQGKDGKGAKEDEKGEGAPVNLKKPGKGRTDKGGPGKDKGPGGKDDKGQHGTPGKGKDKGKNGKDKDRDDDKKDTSPTPAPKPKPKPDPPAKPKPDTESKPKPKPDKDSGKDSSKKDDSKQDDKKDSTKDPDKSKDSSGDSKKDKDRQGDNKKDDGRKDKKDESKDKKKDKHNKDKDSKGKKDKHGKDKKSKEDRKKEKQEKKDKRKKEEESKDSKDARLEKILRRLRPKVKNLLHRGTKKPVFNTALIGWKTWHRLSELSVDGGDNFRVRATLNPNGFAGEGIAETLNEILGPDLTRRIKEELGTEWKDIRTADSEEEFTQKILENKKVIEKALGGGEILFDGQDTRHTFAERLRAFVEYPRGVPGVTHELRGGRPDSPERVGFKNPKRDVEGMQQPSNDEISLARARRKAGDPQRTEEQETMRSWHKSRQAAKRRDTKLRNEGKPPKGDPNWQDWLPGHIRNSGNDPKGTAYEVAFAKRNDLKPNDGWEFGDGSSQKKAHDRMKNEEGVDRKPDVINFKKKVMYEMKYGESPLKEDQVAKDAKLVARGWHIVYVFSQRRTDSELRMLRKAGIKSVVVWHAEVAEDNS</sequence>
<feature type="region of interest" description="Disordered" evidence="6">
    <location>
        <begin position="2026"/>
        <end position="2129"/>
    </location>
</feature>
<dbReference type="InterPro" id="IPR044574">
    <property type="entry name" value="ARIP4-like"/>
</dbReference>
<evidence type="ECO:0000256" key="6">
    <source>
        <dbReference type="SAM" id="MobiDB-lite"/>
    </source>
</evidence>
<dbReference type="Proteomes" id="UP000031523">
    <property type="component" value="Chromosome"/>
</dbReference>